<comment type="caution">
    <text evidence="2">The sequence shown here is derived from an EMBL/GenBank/DDBJ whole genome shotgun (WGS) entry which is preliminary data.</text>
</comment>
<accession>A0A840D9U8</accession>
<keyword evidence="3" id="KW-1185">Reference proteome</keyword>
<gene>
    <name evidence="2" type="ORF">GGR06_003145</name>
</gene>
<protein>
    <submittedName>
        <fullName evidence="2">Uncharacterized protein</fullName>
    </submittedName>
</protein>
<evidence type="ECO:0000256" key="1">
    <source>
        <dbReference type="SAM" id="MobiDB-lite"/>
    </source>
</evidence>
<feature type="region of interest" description="Disordered" evidence="1">
    <location>
        <begin position="1"/>
        <end position="38"/>
    </location>
</feature>
<dbReference type="Proteomes" id="UP000560658">
    <property type="component" value="Unassembled WGS sequence"/>
</dbReference>
<organism evidence="2 3">
    <name type="scientific">Bacteroides reticulotermitis</name>
    <dbReference type="NCBI Taxonomy" id="1133319"/>
    <lineage>
        <taxon>Bacteria</taxon>
        <taxon>Pseudomonadati</taxon>
        <taxon>Bacteroidota</taxon>
        <taxon>Bacteroidia</taxon>
        <taxon>Bacteroidales</taxon>
        <taxon>Bacteroidaceae</taxon>
        <taxon>Bacteroides</taxon>
    </lineage>
</organism>
<feature type="compositionally biased region" description="Basic and acidic residues" evidence="1">
    <location>
        <begin position="10"/>
        <end position="23"/>
    </location>
</feature>
<dbReference type="AlphaFoldDB" id="A0A840D9U8"/>
<dbReference type="RefSeq" id="WP_044162640.1">
    <property type="nucleotide sequence ID" value="NZ_JACIER010000014.1"/>
</dbReference>
<evidence type="ECO:0000313" key="2">
    <source>
        <dbReference type="EMBL" id="MBB4045333.1"/>
    </source>
</evidence>
<name>A0A840D9U8_9BACE</name>
<reference evidence="2" key="1">
    <citation type="submission" date="2020-08" db="EMBL/GenBank/DDBJ databases">
        <title>Genomic Encyclopedia of Type Strains, Phase IV (KMG-IV): sequencing the most valuable type-strain genomes for metagenomic binning, comparative biology and taxonomic classification.</title>
        <authorList>
            <person name="Goeker M."/>
        </authorList>
    </citation>
    <scope>NUCLEOTIDE SEQUENCE [LARGE SCALE GENOMIC DNA]</scope>
    <source>
        <strain evidence="2">DSM 105720</strain>
    </source>
</reference>
<sequence>MSTKQKSSVTKKDGEITRSERVSATRQTKNALKNAKEKAGAVVHIAISNRTTIELPAHLTKEEIAARIERYNKLRGSTV</sequence>
<evidence type="ECO:0000313" key="3">
    <source>
        <dbReference type="Proteomes" id="UP000560658"/>
    </source>
</evidence>
<proteinExistence type="predicted"/>
<dbReference type="EMBL" id="JACIER010000014">
    <property type="protein sequence ID" value="MBB4045333.1"/>
    <property type="molecule type" value="Genomic_DNA"/>
</dbReference>